<keyword evidence="2 6" id="KW-0812">Transmembrane</keyword>
<dbReference type="EMBL" id="WBNM01041203">
    <property type="protein sequence ID" value="NXP81586.1"/>
    <property type="molecule type" value="Genomic_DNA"/>
</dbReference>
<proteinExistence type="predicted"/>
<evidence type="ECO:0000256" key="3">
    <source>
        <dbReference type="ARBA" id="ARBA00022989"/>
    </source>
</evidence>
<keyword evidence="4" id="KW-0496">Mitochondrion</keyword>
<organism evidence="7 8">
    <name type="scientific">Ramphastos sulfuratus</name>
    <dbReference type="NCBI Taxonomy" id="322582"/>
    <lineage>
        <taxon>Eukaryota</taxon>
        <taxon>Metazoa</taxon>
        <taxon>Chordata</taxon>
        <taxon>Craniata</taxon>
        <taxon>Vertebrata</taxon>
        <taxon>Euteleostomi</taxon>
        <taxon>Archelosauria</taxon>
        <taxon>Archosauria</taxon>
        <taxon>Dinosauria</taxon>
        <taxon>Saurischia</taxon>
        <taxon>Theropoda</taxon>
        <taxon>Coelurosauria</taxon>
        <taxon>Aves</taxon>
        <taxon>Neognathae</taxon>
        <taxon>Neoaves</taxon>
        <taxon>Telluraves</taxon>
        <taxon>Coraciimorphae</taxon>
        <taxon>Piciformes</taxon>
        <taxon>Ramphastidae</taxon>
        <taxon>Ramphastos</taxon>
    </lineage>
</organism>
<dbReference type="AlphaFoldDB" id="A0A852CPZ6"/>
<dbReference type="Proteomes" id="UP000611227">
    <property type="component" value="Unassembled WGS sequence"/>
</dbReference>
<sequence length="52" mass="5838">MVSGKQLADFGYKAFSSSMLLLTAYGAYLCGVRYHRLLQRRRERQAAPGPDS</sequence>
<accession>A0A852CPZ6</accession>
<keyword evidence="8" id="KW-1185">Reference proteome</keyword>
<evidence type="ECO:0000313" key="8">
    <source>
        <dbReference type="Proteomes" id="UP000611227"/>
    </source>
</evidence>
<keyword evidence="3 6" id="KW-1133">Transmembrane helix</keyword>
<feature type="non-terminal residue" evidence="7">
    <location>
        <position position="1"/>
    </location>
</feature>
<protein>
    <submittedName>
        <fullName evidence="7">COX14 protein</fullName>
    </submittedName>
</protein>
<reference evidence="7" key="1">
    <citation type="submission" date="2019-09" db="EMBL/GenBank/DDBJ databases">
        <title>Bird 10,000 Genomes (B10K) Project - Family phase.</title>
        <authorList>
            <person name="Zhang G."/>
        </authorList>
    </citation>
    <scope>NUCLEOTIDE SEQUENCE</scope>
    <source>
        <strain evidence="7">B10K-DU-001-30</strain>
        <tissue evidence="7">Muscle</tissue>
    </source>
</reference>
<keyword evidence="5 6" id="KW-0472">Membrane</keyword>
<comment type="caution">
    <text evidence="7">The sequence shown here is derived from an EMBL/GenBank/DDBJ whole genome shotgun (WGS) entry which is preliminary data.</text>
</comment>
<comment type="subcellular location">
    <subcellularLocation>
        <location evidence="1">Mitochondrion membrane</location>
        <topology evidence="1">Single-pass membrane protein</topology>
    </subcellularLocation>
</comment>
<feature type="transmembrane region" description="Helical" evidence="6">
    <location>
        <begin position="12"/>
        <end position="34"/>
    </location>
</feature>
<feature type="non-terminal residue" evidence="7">
    <location>
        <position position="52"/>
    </location>
</feature>
<evidence type="ECO:0000256" key="4">
    <source>
        <dbReference type="ARBA" id="ARBA00023128"/>
    </source>
</evidence>
<dbReference type="GO" id="GO:0033617">
    <property type="term" value="P:mitochondrial respiratory chain complex IV assembly"/>
    <property type="evidence" value="ECO:0007669"/>
    <property type="project" value="TreeGrafter"/>
</dbReference>
<evidence type="ECO:0000313" key="7">
    <source>
        <dbReference type="EMBL" id="NXP81586.1"/>
    </source>
</evidence>
<dbReference type="GO" id="GO:0031966">
    <property type="term" value="C:mitochondrial membrane"/>
    <property type="evidence" value="ECO:0007669"/>
    <property type="project" value="UniProtKB-SubCell"/>
</dbReference>
<evidence type="ECO:0000256" key="5">
    <source>
        <dbReference type="ARBA" id="ARBA00023136"/>
    </source>
</evidence>
<dbReference type="PANTHER" id="PTHR36684:SF1">
    <property type="entry name" value="CYTOCHROME C OXIDASE ASSEMBLY PROTEIN COX14"/>
    <property type="match status" value="1"/>
</dbReference>
<dbReference type="Pfam" id="PF14880">
    <property type="entry name" value="COX14"/>
    <property type="match status" value="1"/>
</dbReference>
<gene>
    <name evidence="7" type="primary">Cox14</name>
    <name evidence="7" type="ORF">RAMSUL_R15253</name>
</gene>
<name>A0A852CPZ6_9PICI</name>
<evidence type="ECO:0000256" key="1">
    <source>
        <dbReference type="ARBA" id="ARBA00004304"/>
    </source>
</evidence>
<evidence type="ECO:0000256" key="6">
    <source>
        <dbReference type="SAM" id="Phobius"/>
    </source>
</evidence>
<dbReference type="InterPro" id="IPR029208">
    <property type="entry name" value="COX14"/>
</dbReference>
<evidence type="ECO:0000256" key="2">
    <source>
        <dbReference type="ARBA" id="ARBA00022692"/>
    </source>
</evidence>
<dbReference type="PANTHER" id="PTHR36684">
    <property type="entry name" value="CYTOCHROME C OXIDASE ASSEMBLY PROTEIN COX14"/>
    <property type="match status" value="1"/>
</dbReference>